<name>A0A7K0KJB0_9BACT</name>
<feature type="compositionally biased region" description="Basic and acidic residues" evidence="1">
    <location>
        <begin position="79"/>
        <end position="89"/>
    </location>
</feature>
<keyword evidence="4" id="KW-1185">Reference proteome</keyword>
<dbReference type="Pfam" id="PF20042">
    <property type="entry name" value="DUF6444"/>
    <property type="match status" value="1"/>
</dbReference>
<feature type="domain" description="DUF6444" evidence="2">
    <location>
        <begin position="40"/>
        <end position="110"/>
    </location>
</feature>
<evidence type="ECO:0000313" key="4">
    <source>
        <dbReference type="Proteomes" id="UP000438914"/>
    </source>
</evidence>
<dbReference type="Proteomes" id="UP000438914">
    <property type="component" value="Unassembled WGS sequence"/>
</dbReference>
<dbReference type="RefSeq" id="WP_154535581.1">
    <property type="nucleotide sequence ID" value="NZ_VUNG01000069.1"/>
</dbReference>
<comment type="caution">
    <text evidence="3">The sequence shown here is derived from an EMBL/GenBank/DDBJ whole genome shotgun (WGS) entry which is preliminary data.</text>
</comment>
<accession>A0A7K0KJB0</accession>
<feature type="region of interest" description="Disordered" evidence="1">
    <location>
        <begin position="64"/>
        <end position="90"/>
    </location>
</feature>
<proteinExistence type="predicted"/>
<organism evidence="3 4">
    <name type="scientific">Hallella mizrahii</name>
    <dbReference type="NCBI Taxonomy" id="2606637"/>
    <lineage>
        <taxon>Bacteria</taxon>
        <taxon>Pseudomonadati</taxon>
        <taxon>Bacteroidota</taxon>
        <taxon>Bacteroidia</taxon>
        <taxon>Bacteroidales</taxon>
        <taxon>Prevotellaceae</taxon>
        <taxon>Hallella</taxon>
    </lineage>
</organism>
<evidence type="ECO:0000256" key="1">
    <source>
        <dbReference type="SAM" id="MobiDB-lite"/>
    </source>
</evidence>
<protein>
    <recommendedName>
        <fullName evidence="2">DUF6444 domain-containing protein</fullName>
    </recommendedName>
</protein>
<dbReference type="AlphaFoldDB" id="A0A7K0KJB0"/>
<gene>
    <name evidence="3" type="ORF">FYJ73_15175</name>
</gene>
<dbReference type="InterPro" id="IPR045618">
    <property type="entry name" value="DUF6444"/>
</dbReference>
<dbReference type="EMBL" id="VUNG01000069">
    <property type="protein sequence ID" value="MST85988.1"/>
    <property type="molecule type" value="Genomic_DNA"/>
</dbReference>
<evidence type="ECO:0000259" key="2">
    <source>
        <dbReference type="Pfam" id="PF20042"/>
    </source>
</evidence>
<dbReference type="InterPro" id="IPR052344">
    <property type="entry name" value="Transposase-related"/>
</dbReference>
<reference evidence="3 4" key="1">
    <citation type="submission" date="2019-08" db="EMBL/GenBank/DDBJ databases">
        <title>In-depth cultivation of the pig gut microbiome towards novel bacterial diversity and tailored functional studies.</title>
        <authorList>
            <person name="Wylensek D."/>
            <person name="Hitch T.C.A."/>
            <person name="Clavel T."/>
        </authorList>
    </citation>
    <scope>NUCLEOTIDE SEQUENCE [LARGE SCALE GENOMIC DNA]</scope>
    <source>
        <strain evidence="3 4">LKV-178-WT-2A</strain>
    </source>
</reference>
<sequence>MKQAVTDIADVLKSMNEKLGSMQKTIDSQHDTICNLNRNINKLNAELSKRNTIIEDLRKRLAKYETPDKNSNNSSTPPSKEKMKDEVVRPTKTLRKTSGLKPGGQAGHKGCTLLKTESPDSVENIIPSYCNECGNSLEDSELVLDYVTQVISLPEMKPIVKEIRHYVAVCSKCGARIRSHAARKRGTNAVVYDASVKSLVVYLSVVQFLPYGRIADFLL</sequence>
<evidence type="ECO:0000313" key="3">
    <source>
        <dbReference type="EMBL" id="MST85988.1"/>
    </source>
</evidence>
<dbReference type="PANTHER" id="PTHR33678:SF2">
    <property type="match status" value="1"/>
</dbReference>
<dbReference type="PANTHER" id="PTHR33678">
    <property type="entry name" value="BLL1576 PROTEIN"/>
    <property type="match status" value="1"/>
</dbReference>